<dbReference type="GO" id="GO:0070197">
    <property type="term" value="P:meiotic attachment of telomere to nuclear envelope"/>
    <property type="evidence" value="ECO:0007669"/>
    <property type="project" value="TreeGrafter"/>
</dbReference>
<dbReference type="EMBL" id="MKHE01000002">
    <property type="protein sequence ID" value="OWK17453.1"/>
    <property type="molecule type" value="Genomic_DNA"/>
</dbReference>
<evidence type="ECO:0000313" key="3">
    <source>
        <dbReference type="EMBL" id="OWK17453.1"/>
    </source>
</evidence>
<proteinExistence type="predicted"/>
<organism evidence="3 4">
    <name type="scientific">Cervus elaphus hippelaphus</name>
    <name type="common">European red deer</name>
    <dbReference type="NCBI Taxonomy" id="46360"/>
    <lineage>
        <taxon>Eukaryota</taxon>
        <taxon>Metazoa</taxon>
        <taxon>Chordata</taxon>
        <taxon>Craniata</taxon>
        <taxon>Vertebrata</taxon>
        <taxon>Euteleostomi</taxon>
        <taxon>Mammalia</taxon>
        <taxon>Eutheria</taxon>
        <taxon>Laurasiatheria</taxon>
        <taxon>Artiodactyla</taxon>
        <taxon>Ruminantia</taxon>
        <taxon>Pecora</taxon>
        <taxon>Cervidae</taxon>
        <taxon>Cervinae</taxon>
        <taxon>Cervus</taxon>
    </lineage>
</organism>
<evidence type="ECO:0000256" key="2">
    <source>
        <dbReference type="SAM" id="SignalP"/>
    </source>
</evidence>
<dbReference type="PANTHER" id="PTHR35824">
    <property type="entry name" value="MEMBRANE-ANCHORED JUNCTION PROTEIN MAJIN"/>
    <property type="match status" value="1"/>
</dbReference>
<protein>
    <recommendedName>
        <fullName evidence="5">MAJIN</fullName>
    </recommendedName>
</protein>
<keyword evidence="4" id="KW-1185">Reference proteome</keyword>
<dbReference type="PANTHER" id="PTHR35824:SF1">
    <property type="entry name" value="MEMBRANE-ANCHORED JUNCTION PROTEIN"/>
    <property type="match status" value="1"/>
</dbReference>
<dbReference type="OrthoDB" id="6162963at2759"/>
<dbReference type="GO" id="GO:0007129">
    <property type="term" value="P:homologous chromosome pairing at meiosis"/>
    <property type="evidence" value="ECO:0007669"/>
    <property type="project" value="TreeGrafter"/>
</dbReference>
<gene>
    <name evidence="3" type="ORF">Celaphus_00013303</name>
</gene>
<sequence>LFFLAYLLLVCLPSRGEEAENKEVIVQELEDSIRAVLGNLDNLQPFATEHFIVFPSHFPDKSKWERVSHLKFKHGETVLVPYPFVFTLYVEMKWFHENLSPGKSVNSSPLGLVLEERKAAEAVLKKRKLREVPSSPARPELDRAKMGTSSQGLSKKKPPMETRRNRERKTQRECQKTPAFDVTDVQDQDPKWEDGPAGTTIPPPQQSSPPPAEGPAELGTSGFFGFLT</sequence>
<dbReference type="InterPro" id="IPR027816">
    <property type="entry name" value="MAJIN"/>
</dbReference>
<dbReference type="Pfam" id="PF15077">
    <property type="entry name" value="MAJIN"/>
    <property type="match status" value="1"/>
</dbReference>
<evidence type="ECO:0000256" key="1">
    <source>
        <dbReference type="SAM" id="MobiDB-lite"/>
    </source>
</evidence>
<feature type="compositionally biased region" description="Pro residues" evidence="1">
    <location>
        <begin position="201"/>
        <end position="213"/>
    </location>
</feature>
<feature type="non-terminal residue" evidence="3">
    <location>
        <position position="1"/>
    </location>
</feature>
<feature type="chain" id="PRO_5012736022" description="MAJIN" evidence="2">
    <location>
        <begin position="20"/>
        <end position="228"/>
    </location>
</feature>
<evidence type="ECO:0000313" key="4">
    <source>
        <dbReference type="Proteomes" id="UP000242450"/>
    </source>
</evidence>
<dbReference type="AlphaFoldDB" id="A0A212DGT8"/>
<dbReference type="GO" id="GO:0005637">
    <property type="term" value="C:nuclear inner membrane"/>
    <property type="evidence" value="ECO:0007669"/>
    <property type="project" value="TreeGrafter"/>
</dbReference>
<name>A0A212DGT8_CEREH</name>
<dbReference type="GO" id="GO:0003677">
    <property type="term" value="F:DNA binding"/>
    <property type="evidence" value="ECO:0007669"/>
    <property type="project" value="InterPro"/>
</dbReference>
<comment type="caution">
    <text evidence="3">The sequence shown here is derived from an EMBL/GenBank/DDBJ whole genome shotgun (WGS) entry which is preliminary data.</text>
</comment>
<feature type="signal peptide" evidence="2">
    <location>
        <begin position="1"/>
        <end position="19"/>
    </location>
</feature>
<feature type="region of interest" description="Disordered" evidence="1">
    <location>
        <begin position="127"/>
        <end position="228"/>
    </location>
</feature>
<keyword evidence="2" id="KW-0732">Signal</keyword>
<dbReference type="Proteomes" id="UP000242450">
    <property type="component" value="Chromosome 2"/>
</dbReference>
<reference evidence="3 4" key="1">
    <citation type="journal article" date="2018" name="Mol. Genet. Genomics">
        <title>The red deer Cervus elaphus genome CerEla1.0: sequencing, annotating, genes, and chromosomes.</title>
        <authorList>
            <person name="Bana N.A."/>
            <person name="Nyiri A."/>
            <person name="Nagy J."/>
            <person name="Frank K."/>
            <person name="Nagy T."/>
            <person name="Steger V."/>
            <person name="Schiller M."/>
            <person name="Lakatos P."/>
            <person name="Sugar L."/>
            <person name="Horn P."/>
            <person name="Barta E."/>
            <person name="Orosz L."/>
        </authorList>
    </citation>
    <scope>NUCLEOTIDE SEQUENCE [LARGE SCALE GENOMIC DNA]</scope>
    <source>
        <strain evidence="3">Hungarian</strain>
    </source>
</reference>
<evidence type="ECO:0008006" key="5">
    <source>
        <dbReference type="Google" id="ProtNLM"/>
    </source>
</evidence>
<accession>A0A212DGT8</accession>
<feature type="compositionally biased region" description="Basic and acidic residues" evidence="1">
    <location>
        <begin position="158"/>
        <end position="175"/>
    </location>
</feature>